<organism evidence="2 3">
    <name type="scientific">Parelaphostrongylus tenuis</name>
    <name type="common">Meningeal worm</name>
    <dbReference type="NCBI Taxonomy" id="148309"/>
    <lineage>
        <taxon>Eukaryota</taxon>
        <taxon>Metazoa</taxon>
        <taxon>Ecdysozoa</taxon>
        <taxon>Nematoda</taxon>
        <taxon>Chromadorea</taxon>
        <taxon>Rhabditida</taxon>
        <taxon>Rhabditina</taxon>
        <taxon>Rhabditomorpha</taxon>
        <taxon>Strongyloidea</taxon>
        <taxon>Metastrongylidae</taxon>
        <taxon>Parelaphostrongylus</taxon>
    </lineage>
</organism>
<comment type="caution">
    <text evidence="2">The sequence shown here is derived from an EMBL/GenBank/DDBJ whole genome shotgun (WGS) entry which is preliminary data.</text>
</comment>
<dbReference type="AlphaFoldDB" id="A0AAD5QG93"/>
<gene>
    <name evidence="2" type="ORF">KIN20_001544</name>
</gene>
<feature type="compositionally biased region" description="Acidic residues" evidence="1">
    <location>
        <begin position="127"/>
        <end position="140"/>
    </location>
</feature>
<reference evidence="2" key="1">
    <citation type="submission" date="2021-06" db="EMBL/GenBank/DDBJ databases">
        <title>Parelaphostrongylus tenuis whole genome reference sequence.</title>
        <authorList>
            <person name="Garwood T.J."/>
            <person name="Larsen P.A."/>
            <person name="Fountain-Jones N.M."/>
            <person name="Garbe J.R."/>
            <person name="Macchietto M.G."/>
            <person name="Kania S.A."/>
            <person name="Gerhold R.W."/>
            <person name="Richards J.E."/>
            <person name="Wolf T.M."/>
        </authorList>
    </citation>
    <scope>NUCLEOTIDE SEQUENCE</scope>
    <source>
        <strain evidence="2">MNPRO001-30</strain>
        <tissue evidence="2">Meninges</tissue>
    </source>
</reference>
<protein>
    <submittedName>
        <fullName evidence="2">Uncharacterized protein</fullName>
    </submittedName>
</protein>
<accession>A0AAD5QG93</accession>
<dbReference type="Proteomes" id="UP001196413">
    <property type="component" value="Unassembled WGS sequence"/>
</dbReference>
<sequence length="147" mass="16115">MLFSSGLRKAVDQTDPKMAAVMAAADETNQLKERRRRQMLRRHTCSTMKPVLENLAPVKLLPQSSITEEDEDRTKKNPLPPPVAPLSRPPVDDWGAGFPLPATTPTPSSHAAATTNAQAAPSSAGGDDFDDEWTDDEDDVSTWRTKF</sequence>
<evidence type="ECO:0000313" key="2">
    <source>
        <dbReference type="EMBL" id="KAJ1346660.1"/>
    </source>
</evidence>
<evidence type="ECO:0000313" key="3">
    <source>
        <dbReference type="Proteomes" id="UP001196413"/>
    </source>
</evidence>
<keyword evidence="3" id="KW-1185">Reference proteome</keyword>
<proteinExistence type="predicted"/>
<feature type="region of interest" description="Disordered" evidence="1">
    <location>
        <begin position="59"/>
        <end position="147"/>
    </location>
</feature>
<evidence type="ECO:0000256" key="1">
    <source>
        <dbReference type="SAM" id="MobiDB-lite"/>
    </source>
</evidence>
<feature type="compositionally biased region" description="Pro residues" evidence="1">
    <location>
        <begin position="78"/>
        <end position="88"/>
    </location>
</feature>
<name>A0AAD5QG93_PARTN</name>
<dbReference type="EMBL" id="JAHQIW010000203">
    <property type="protein sequence ID" value="KAJ1346660.1"/>
    <property type="molecule type" value="Genomic_DNA"/>
</dbReference>
<feature type="compositionally biased region" description="Low complexity" evidence="1">
    <location>
        <begin position="99"/>
        <end position="124"/>
    </location>
</feature>